<evidence type="ECO:0000313" key="3">
    <source>
        <dbReference type="Proteomes" id="UP000253664"/>
    </source>
</evidence>
<reference evidence="2 3" key="1">
    <citation type="journal article" date="2015" name="BMC Genomics">
        <title>Insights from the genome of Ophiocordyceps polyrhachis-furcata to pathogenicity and host specificity in insect fungi.</title>
        <authorList>
            <person name="Wichadakul D."/>
            <person name="Kobmoo N."/>
            <person name="Ingsriswang S."/>
            <person name="Tangphatsornruang S."/>
            <person name="Chantasingh D."/>
            <person name="Luangsa-ard J.J."/>
            <person name="Eurwilaichitr L."/>
        </authorList>
    </citation>
    <scope>NUCLEOTIDE SEQUENCE [LARGE SCALE GENOMIC DNA]</scope>
    <source>
        <strain evidence="2 3">BCC 54312</strain>
    </source>
</reference>
<feature type="compositionally biased region" description="Basic and acidic residues" evidence="1">
    <location>
        <begin position="49"/>
        <end position="115"/>
    </location>
</feature>
<name>A0A367LFE1_9HYPO</name>
<protein>
    <submittedName>
        <fullName evidence="2">Uncharacterized protein</fullName>
    </submittedName>
</protein>
<dbReference type="AlphaFoldDB" id="A0A367LFE1"/>
<evidence type="ECO:0000313" key="2">
    <source>
        <dbReference type="EMBL" id="RCI13107.1"/>
    </source>
</evidence>
<gene>
    <name evidence="2" type="ORF">L249_0136</name>
</gene>
<proteinExistence type="predicted"/>
<keyword evidence="3" id="KW-1185">Reference proteome</keyword>
<organism evidence="2 3">
    <name type="scientific">Ophiocordyceps polyrhachis-furcata BCC 54312</name>
    <dbReference type="NCBI Taxonomy" id="1330021"/>
    <lineage>
        <taxon>Eukaryota</taxon>
        <taxon>Fungi</taxon>
        <taxon>Dikarya</taxon>
        <taxon>Ascomycota</taxon>
        <taxon>Pezizomycotina</taxon>
        <taxon>Sordariomycetes</taxon>
        <taxon>Hypocreomycetidae</taxon>
        <taxon>Hypocreales</taxon>
        <taxon>Ophiocordycipitaceae</taxon>
        <taxon>Ophiocordyceps</taxon>
    </lineage>
</organism>
<dbReference type="Proteomes" id="UP000253664">
    <property type="component" value="Unassembled WGS sequence"/>
</dbReference>
<feature type="region of interest" description="Disordered" evidence="1">
    <location>
        <begin position="49"/>
        <end position="117"/>
    </location>
</feature>
<comment type="caution">
    <text evidence="2">The sequence shown here is derived from an EMBL/GenBank/DDBJ whole genome shotgun (WGS) entry which is preliminary data.</text>
</comment>
<dbReference type="EMBL" id="LKCN02000007">
    <property type="protein sequence ID" value="RCI13107.1"/>
    <property type="molecule type" value="Genomic_DNA"/>
</dbReference>
<accession>A0A367LFE1</accession>
<evidence type="ECO:0000256" key="1">
    <source>
        <dbReference type="SAM" id="MobiDB-lite"/>
    </source>
</evidence>
<feature type="non-terminal residue" evidence="2">
    <location>
        <position position="131"/>
    </location>
</feature>
<sequence>MTVMVGAAERASSHYVCHGSFGLAGWIIEINRGGNICRGGTSRLVWGLDEEKEKEDAGHGRRDKERREPVERGVRDIESVMERIGEERRGEERARRRERAEGGKNNKGRELRWPETESTEIYIRSHAMHLS</sequence>